<dbReference type="CDD" id="cd00293">
    <property type="entry name" value="USP-like"/>
    <property type="match status" value="1"/>
</dbReference>
<dbReference type="EMBL" id="FXZE01000002">
    <property type="protein sequence ID" value="SMX72752.1"/>
    <property type="molecule type" value="Genomic_DNA"/>
</dbReference>
<dbReference type="AlphaFoldDB" id="A0A2H1ICM6"/>
<evidence type="ECO:0000313" key="3">
    <source>
        <dbReference type="EMBL" id="SMX72752.1"/>
    </source>
</evidence>
<dbReference type="Pfam" id="PF00582">
    <property type="entry name" value="Usp"/>
    <property type="match status" value="1"/>
</dbReference>
<comment type="similarity">
    <text evidence="1">Belongs to the universal stress protein A family.</text>
</comment>
<keyword evidence="4" id="KW-1185">Reference proteome</keyword>
<gene>
    <name evidence="3" type="ORF">BANT10_00816</name>
</gene>
<protein>
    <submittedName>
        <fullName evidence="3">Nucleotide-binding universal stress protein, UspA family</fullName>
    </submittedName>
</protein>
<dbReference type="InterPro" id="IPR006016">
    <property type="entry name" value="UspA"/>
</dbReference>
<feature type="domain" description="UspA" evidence="2">
    <location>
        <begin position="4"/>
        <end position="138"/>
    </location>
</feature>
<reference evidence="4" key="1">
    <citation type="submission" date="2017-03" db="EMBL/GenBank/DDBJ databases">
        <authorList>
            <person name="Monnet C."/>
        </authorList>
    </citation>
    <scope>NUCLEOTIDE SEQUENCE [LARGE SCALE GENOMIC DNA]</scope>
    <source>
        <strain evidence="4">P10</strain>
    </source>
</reference>
<evidence type="ECO:0000259" key="2">
    <source>
        <dbReference type="Pfam" id="PF00582"/>
    </source>
</evidence>
<dbReference type="Gene3D" id="3.40.50.620">
    <property type="entry name" value="HUPs"/>
    <property type="match status" value="1"/>
</dbReference>
<accession>A0A2H1ICM6</accession>
<dbReference type="InterPro" id="IPR014729">
    <property type="entry name" value="Rossmann-like_a/b/a_fold"/>
</dbReference>
<proteinExistence type="inferred from homology"/>
<evidence type="ECO:0000313" key="4">
    <source>
        <dbReference type="Proteomes" id="UP000234342"/>
    </source>
</evidence>
<name>A0A2H1ICM6_9MICO</name>
<dbReference type="PRINTS" id="PR01438">
    <property type="entry name" value="UNVRSLSTRESS"/>
</dbReference>
<sequence>MATQTVVVGVDGSENSKEALRWAVEFAHKYDSVVEATAVWQIPVAYSSMIAYLEPEQKVAKRTSEMLAATVREAVGEDSGVIEKVLRGIPAETLVDLSKSAQLLVLGTRGHGAFAGMLLGSVSQHCVAHSKCPFVVIPDHKDKKK</sequence>
<dbReference type="PANTHER" id="PTHR46268:SF6">
    <property type="entry name" value="UNIVERSAL STRESS PROTEIN UP12"/>
    <property type="match status" value="1"/>
</dbReference>
<dbReference type="PANTHER" id="PTHR46268">
    <property type="entry name" value="STRESS RESPONSE PROTEIN NHAX"/>
    <property type="match status" value="1"/>
</dbReference>
<dbReference type="InterPro" id="IPR006015">
    <property type="entry name" value="Universal_stress_UspA"/>
</dbReference>
<organism evidence="3 4">
    <name type="scientific">Brevibacterium antiquum</name>
    <dbReference type="NCBI Taxonomy" id="234835"/>
    <lineage>
        <taxon>Bacteria</taxon>
        <taxon>Bacillati</taxon>
        <taxon>Actinomycetota</taxon>
        <taxon>Actinomycetes</taxon>
        <taxon>Micrococcales</taxon>
        <taxon>Brevibacteriaceae</taxon>
        <taxon>Brevibacterium</taxon>
    </lineage>
</organism>
<dbReference type="RefSeq" id="WP_101641930.1">
    <property type="nucleotide sequence ID" value="NZ_FXZE01000002.1"/>
</dbReference>
<dbReference type="Proteomes" id="UP000234342">
    <property type="component" value="Unassembled WGS sequence"/>
</dbReference>
<evidence type="ECO:0000256" key="1">
    <source>
        <dbReference type="ARBA" id="ARBA00008791"/>
    </source>
</evidence>
<dbReference type="SUPFAM" id="SSF52402">
    <property type="entry name" value="Adenine nucleotide alpha hydrolases-like"/>
    <property type="match status" value="1"/>
</dbReference>